<dbReference type="Gene3D" id="1.10.1040.10">
    <property type="entry name" value="N-(1-d-carboxylethyl)-l-norvaline Dehydrogenase, domain 2"/>
    <property type="match status" value="1"/>
</dbReference>
<dbReference type="GO" id="GO:0006631">
    <property type="term" value="P:fatty acid metabolic process"/>
    <property type="evidence" value="ECO:0007669"/>
    <property type="project" value="InterPro"/>
</dbReference>
<sequence length="339" mass="37561">MVAKDKRKQNWGASSPDTKGTSGEKPKKVAVIGAGTIGASWATLFVAKGRQVNLQDVEEERLDQALKTIISNLKFLTESELLNEDSTSVLKRVDPTTDLSLAVKNVEYVQESAFESYEVKKALFAQMDSICSENVILASSSSGLLMSEIQKVAKSPERCIIAHPFNPPHLIPLVELVPGKRTSEETIETAYRFHRMMGKTPLRIRKEVPGYVANRLCAALWREAIDLVHKEIASVEDVDLAVCRGPGLRWAFMGPHITYHLGGGSGGIQEFIEHIGPTFESCWGSMSSWTSIPPSALKKVVKGLEEEVEKRNLEELARWRDAKLVKILKTISDDSPFTQ</sequence>
<dbReference type="PANTHER" id="PTHR48075">
    <property type="entry name" value="3-HYDROXYACYL-COA DEHYDROGENASE FAMILY PROTEIN"/>
    <property type="match status" value="1"/>
</dbReference>
<dbReference type="PANTHER" id="PTHR48075:SF1">
    <property type="entry name" value="LAMBDA-CRYSTALLIN HOMOLOG"/>
    <property type="match status" value="1"/>
</dbReference>
<organism evidence="6 7">
    <name type="scientific">Aerophobetes bacterium</name>
    <dbReference type="NCBI Taxonomy" id="2030807"/>
    <lineage>
        <taxon>Bacteria</taxon>
        <taxon>Candidatus Aerophobota</taxon>
    </lineage>
</organism>
<feature type="region of interest" description="Disordered" evidence="3">
    <location>
        <begin position="1"/>
        <end position="26"/>
    </location>
</feature>
<feature type="domain" description="3-hydroxyacyl-CoA dehydrogenase C-terminal" evidence="4">
    <location>
        <begin position="210"/>
        <end position="274"/>
    </location>
</feature>
<proteinExistence type="inferred from homology"/>
<dbReference type="InterPro" id="IPR013328">
    <property type="entry name" value="6PGD_dom2"/>
</dbReference>
<dbReference type="Pfam" id="PF00725">
    <property type="entry name" value="3HCDH"/>
    <property type="match status" value="1"/>
</dbReference>
<dbReference type="EMBL" id="SOKU01000287">
    <property type="protein sequence ID" value="TES84837.1"/>
    <property type="molecule type" value="Genomic_DNA"/>
</dbReference>
<comment type="caution">
    <text evidence="6">The sequence shown here is derived from an EMBL/GenBank/DDBJ whole genome shotgun (WGS) entry which is preliminary data.</text>
</comment>
<dbReference type="InterPro" id="IPR006176">
    <property type="entry name" value="3-OHacyl-CoA_DH_NAD-bd"/>
</dbReference>
<evidence type="ECO:0000256" key="2">
    <source>
        <dbReference type="ARBA" id="ARBA00023002"/>
    </source>
</evidence>
<feature type="compositionally biased region" description="Polar residues" evidence="3">
    <location>
        <begin position="11"/>
        <end position="21"/>
    </location>
</feature>
<dbReference type="InterPro" id="IPR006108">
    <property type="entry name" value="3HC_DH_C"/>
</dbReference>
<dbReference type="SUPFAM" id="SSF51735">
    <property type="entry name" value="NAD(P)-binding Rossmann-fold domains"/>
    <property type="match status" value="1"/>
</dbReference>
<dbReference type="InterPro" id="IPR036291">
    <property type="entry name" value="NAD(P)-bd_dom_sf"/>
</dbReference>
<gene>
    <name evidence="6" type="ORF">E3J95_05890</name>
</gene>
<dbReference type="Gene3D" id="3.40.50.720">
    <property type="entry name" value="NAD(P)-binding Rossmann-like Domain"/>
    <property type="match status" value="1"/>
</dbReference>
<name>A0A523QH78_UNCAE</name>
<keyword evidence="2" id="KW-0560">Oxidoreductase</keyword>
<protein>
    <submittedName>
        <fullName evidence="6">3-hydroxyacyl-CoA dehydrogenase family protein</fullName>
    </submittedName>
</protein>
<dbReference type="GO" id="GO:0070403">
    <property type="term" value="F:NAD+ binding"/>
    <property type="evidence" value="ECO:0007669"/>
    <property type="project" value="InterPro"/>
</dbReference>
<dbReference type="Pfam" id="PF02737">
    <property type="entry name" value="3HCDH_N"/>
    <property type="match status" value="1"/>
</dbReference>
<dbReference type="GO" id="GO:0050104">
    <property type="term" value="F:L-gulonate 3-dehydrogenase activity"/>
    <property type="evidence" value="ECO:0007669"/>
    <property type="project" value="TreeGrafter"/>
</dbReference>
<accession>A0A523QH78</accession>
<evidence type="ECO:0000256" key="1">
    <source>
        <dbReference type="ARBA" id="ARBA00009463"/>
    </source>
</evidence>
<evidence type="ECO:0000313" key="7">
    <source>
        <dbReference type="Proteomes" id="UP000320781"/>
    </source>
</evidence>
<feature type="domain" description="3-hydroxyacyl-CoA dehydrogenase NAD binding" evidence="5">
    <location>
        <begin position="28"/>
        <end position="206"/>
    </location>
</feature>
<dbReference type="Proteomes" id="UP000320781">
    <property type="component" value="Unassembled WGS sequence"/>
</dbReference>
<dbReference type="AlphaFoldDB" id="A0A523QH78"/>
<dbReference type="SUPFAM" id="SSF48179">
    <property type="entry name" value="6-phosphogluconate dehydrogenase C-terminal domain-like"/>
    <property type="match status" value="1"/>
</dbReference>
<evidence type="ECO:0000313" key="6">
    <source>
        <dbReference type="EMBL" id="TES84837.1"/>
    </source>
</evidence>
<dbReference type="InterPro" id="IPR008927">
    <property type="entry name" value="6-PGluconate_DH-like_C_sf"/>
</dbReference>
<reference evidence="6 7" key="1">
    <citation type="submission" date="2019-03" db="EMBL/GenBank/DDBJ databases">
        <title>Metabolic potential of uncultured bacteria and archaea associated with petroleum seepage in deep-sea sediments.</title>
        <authorList>
            <person name="Dong X."/>
            <person name="Hubert C."/>
        </authorList>
    </citation>
    <scope>NUCLEOTIDE SEQUENCE [LARGE SCALE GENOMIC DNA]</scope>
    <source>
        <strain evidence="6">E44_bin92</strain>
    </source>
</reference>
<evidence type="ECO:0000259" key="4">
    <source>
        <dbReference type="Pfam" id="PF00725"/>
    </source>
</evidence>
<comment type="similarity">
    <text evidence="1">Belongs to the 3-hydroxyacyl-CoA dehydrogenase family.</text>
</comment>
<evidence type="ECO:0000256" key="3">
    <source>
        <dbReference type="SAM" id="MobiDB-lite"/>
    </source>
</evidence>
<evidence type="ECO:0000259" key="5">
    <source>
        <dbReference type="Pfam" id="PF02737"/>
    </source>
</evidence>